<dbReference type="InterPro" id="IPR001965">
    <property type="entry name" value="Znf_PHD"/>
</dbReference>
<keyword evidence="4 9" id="KW-0863">Zinc-finger</keyword>
<dbReference type="InterPro" id="IPR013083">
    <property type="entry name" value="Znf_RING/FYVE/PHD"/>
</dbReference>
<evidence type="ECO:0000256" key="10">
    <source>
        <dbReference type="PROSITE-ProRule" id="PRU00267"/>
    </source>
</evidence>
<dbReference type="GO" id="GO:0003677">
    <property type="term" value="F:DNA binding"/>
    <property type="evidence" value="ECO:0007669"/>
    <property type="project" value="UniProtKB-UniRule"/>
</dbReference>
<dbReference type="SMART" id="SM00398">
    <property type="entry name" value="HMG"/>
    <property type="match status" value="1"/>
</dbReference>
<evidence type="ECO:0008006" key="18">
    <source>
        <dbReference type="Google" id="ProtNLM"/>
    </source>
</evidence>
<keyword evidence="6" id="KW-0805">Transcription regulation</keyword>
<dbReference type="Gene3D" id="1.10.30.10">
    <property type="entry name" value="High mobility group box domain"/>
    <property type="match status" value="1"/>
</dbReference>
<keyword evidence="3" id="KW-0677">Repeat</keyword>
<evidence type="ECO:0000256" key="11">
    <source>
        <dbReference type="SAM" id="Coils"/>
    </source>
</evidence>
<feature type="domain" description="PHD-type" evidence="13">
    <location>
        <begin position="374"/>
        <end position="428"/>
    </location>
</feature>
<evidence type="ECO:0000256" key="12">
    <source>
        <dbReference type="SAM" id="MobiDB-lite"/>
    </source>
</evidence>
<evidence type="ECO:0000313" key="16">
    <source>
        <dbReference type="EMBL" id="KAF2076287.1"/>
    </source>
</evidence>
<protein>
    <recommendedName>
        <fullName evidence="18">PHD zinc finger-containing protein</fullName>
    </recommendedName>
</protein>
<reference evidence="16" key="1">
    <citation type="submission" date="2020-01" db="EMBL/GenBank/DDBJ databases">
        <title>Development of genomics and gene disruption for Polysphondylium violaceum indicates a role for the polyketide synthase stlB in stalk morphogenesis.</title>
        <authorList>
            <person name="Narita B."/>
            <person name="Kawabe Y."/>
            <person name="Kin K."/>
            <person name="Saito T."/>
            <person name="Gibbs R."/>
            <person name="Kuspa A."/>
            <person name="Muzny D."/>
            <person name="Queller D."/>
            <person name="Richards S."/>
            <person name="Strassman J."/>
            <person name="Sucgang R."/>
            <person name="Worley K."/>
            <person name="Schaap P."/>
        </authorList>
    </citation>
    <scope>NUCLEOTIDE SEQUENCE</scope>
    <source>
        <strain evidence="16">QSvi11</strain>
    </source>
</reference>
<feature type="compositionally biased region" description="Polar residues" evidence="12">
    <location>
        <begin position="345"/>
        <end position="365"/>
    </location>
</feature>
<evidence type="ECO:0000256" key="1">
    <source>
        <dbReference type="ARBA" id="ARBA00004123"/>
    </source>
</evidence>
<dbReference type="InterPro" id="IPR009071">
    <property type="entry name" value="HMG_box_dom"/>
</dbReference>
<keyword evidence="11" id="KW-0175">Coiled coil</keyword>
<evidence type="ECO:0000256" key="3">
    <source>
        <dbReference type="ARBA" id="ARBA00022737"/>
    </source>
</evidence>
<dbReference type="Pfam" id="PF00505">
    <property type="entry name" value="HMG_box"/>
    <property type="match status" value="1"/>
</dbReference>
<keyword evidence="8 10" id="KW-0539">Nucleus</keyword>
<evidence type="ECO:0000313" key="17">
    <source>
        <dbReference type="Proteomes" id="UP000695562"/>
    </source>
</evidence>
<dbReference type="PANTHER" id="PTHR45888">
    <property type="entry name" value="HL01030P-RELATED"/>
    <property type="match status" value="1"/>
</dbReference>
<evidence type="ECO:0000259" key="13">
    <source>
        <dbReference type="PROSITE" id="PS50016"/>
    </source>
</evidence>
<dbReference type="Gene3D" id="3.30.40.10">
    <property type="entry name" value="Zinc/RING finger domain, C3HC4 (zinc finger)"/>
    <property type="match status" value="3"/>
</dbReference>
<comment type="caution">
    <text evidence="16">The sequence shown here is derived from an EMBL/GenBank/DDBJ whole genome shotgun (WGS) entry which is preliminary data.</text>
</comment>
<dbReference type="PROSITE" id="PS50118">
    <property type="entry name" value="HMG_BOX_2"/>
    <property type="match status" value="1"/>
</dbReference>
<keyword evidence="5" id="KW-0862">Zinc</keyword>
<feature type="domain" description="HMG box" evidence="15">
    <location>
        <begin position="219"/>
        <end position="287"/>
    </location>
</feature>
<feature type="DNA-binding region" description="HMG box" evidence="10">
    <location>
        <begin position="219"/>
        <end position="287"/>
    </location>
</feature>
<dbReference type="InterPro" id="IPR019787">
    <property type="entry name" value="Znf_PHD-finger"/>
</dbReference>
<feature type="region of interest" description="Disordered" evidence="12">
    <location>
        <begin position="309"/>
        <end position="365"/>
    </location>
</feature>
<dbReference type="PANTHER" id="PTHR45888:SF4">
    <property type="entry name" value="PHD FINGER PROTEIN 10"/>
    <property type="match status" value="1"/>
</dbReference>
<dbReference type="EMBL" id="AJWJ01000066">
    <property type="protein sequence ID" value="KAF2076287.1"/>
    <property type="molecule type" value="Genomic_DNA"/>
</dbReference>
<evidence type="ECO:0000256" key="8">
    <source>
        <dbReference type="ARBA" id="ARBA00023242"/>
    </source>
</evidence>
<evidence type="ECO:0000256" key="7">
    <source>
        <dbReference type="ARBA" id="ARBA00023163"/>
    </source>
</evidence>
<accession>A0A8J4Q1B6</accession>
<keyword evidence="2" id="KW-0479">Metal-binding</keyword>
<dbReference type="GO" id="GO:0005634">
    <property type="term" value="C:nucleus"/>
    <property type="evidence" value="ECO:0007669"/>
    <property type="project" value="UniProtKB-SubCell"/>
</dbReference>
<dbReference type="AlphaFoldDB" id="A0A8J4Q1B6"/>
<organism evidence="16 17">
    <name type="scientific">Polysphondylium violaceum</name>
    <dbReference type="NCBI Taxonomy" id="133409"/>
    <lineage>
        <taxon>Eukaryota</taxon>
        <taxon>Amoebozoa</taxon>
        <taxon>Evosea</taxon>
        <taxon>Eumycetozoa</taxon>
        <taxon>Dictyostelia</taxon>
        <taxon>Dictyosteliales</taxon>
        <taxon>Dictyosteliaceae</taxon>
        <taxon>Polysphondylium</taxon>
    </lineage>
</organism>
<keyword evidence="10" id="KW-0238">DNA-binding</keyword>
<evidence type="ECO:0000256" key="5">
    <source>
        <dbReference type="ARBA" id="ARBA00022833"/>
    </source>
</evidence>
<dbReference type="InterPro" id="IPR011011">
    <property type="entry name" value="Znf_FYVE_PHD"/>
</dbReference>
<dbReference type="SUPFAM" id="SSF57903">
    <property type="entry name" value="FYVE/PHD zinc finger"/>
    <property type="match status" value="3"/>
</dbReference>
<feature type="domain" description="PHD-type" evidence="13">
    <location>
        <begin position="425"/>
        <end position="475"/>
    </location>
</feature>
<evidence type="ECO:0000259" key="14">
    <source>
        <dbReference type="PROSITE" id="PS50089"/>
    </source>
</evidence>
<gene>
    <name evidence="16" type="ORF">CYY_002402</name>
</gene>
<evidence type="ECO:0000256" key="4">
    <source>
        <dbReference type="ARBA" id="ARBA00022771"/>
    </source>
</evidence>
<feature type="coiled-coil region" evidence="11">
    <location>
        <begin position="269"/>
        <end position="296"/>
    </location>
</feature>
<dbReference type="Proteomes" id="UP000695562">
    <property type="component" value="Unassembled WGS sequence"/>
</dbReference>
<name>A0A8J4Q1B6_9MYCE</name>
<feature type="region of interest" description="Disordered" evidence="12">
    <location>
        <begin position="564"/>
        <end position="604"/>
    </location>
</feature>
<evidence type="ECO:0000256" key="2">
    <source>
        <dbReference type="ARBA" id="ARBA00022723"/>
    </source>
</evidence>
<dbReference type="InterPro" id="IPR001841">
    <property type="entry name" value="Znf_RING"/>
</dbReference>
<keyword evidence="7" id="KW-0804">Transcription</keyword>
<dbReference type="FunFam" id="3.30.40.10:FF:000852">
    <property type="entry name" value="Histone-lysine N-methyltransferase 2C"/>
    <property type="match status" value="1"/>
</dbReference>
<dbReference type="InterPro" id="IPR036910">
    <property type="entry name" value="HMG_box_dom_sf"/>
</dbReference>
<dbReference type="Pfam" id="PF00628">
    <property type="entry name" value="PHD"/>
    <property type="match status" value="1"/>
</dbReference>
<feature type="domain" description="RING-type" evidence="14">
    <location>
        <begin position="511"/>
        <end position="561"/>
    </location>
</feature>
<dbReference type="SMART" id="SM00249">
    <property type="entry name" value="PHD"/>
    <property type="match status" value="3"/>
</dbReference>
<sequence>MNNQFIPDTPGTYLCSKCGKIKKGHICTAGKQPEPMPQIYNFNNAMSTRRTANQTSQYMQQYTQQQQQQMQQQQEYEMYSFLQLNAISNNPTLNAEQRVAREKAASEFNSYLLLERQERYPFYFDPHSKTIQVISSWEIAVSEEWKHLPEYEKTMINKQNQQMISNRYMYLQQQQDLSEIQKEWQKTQQKEQREMEKYKELKEKRERLIEEAIEKVPKPKSNVSAFFHYMNEFRDEERRNRPDVTFSEISKILSQKWKVLTEEEKQKYHDRAREDKIRHEAEYEKYQERIEEIKLETPPVDLNLVRESAEQANNSTSKSENKEEDSSNSANPAGNASQSSSQAGTEPSDQQPNAEPFTSVSSPHLVSQRSHIQEALCEACQQPDNKINLLSCCSCNKNYHGKCLQLHQVCIEQLKKFNNWKCIDCKVCESCNDSGNEEKMLFCDVCDKGYHTFCLNPPLNKPPTGGWKCSVCVFCSHCGAKTPGSTNNSKWKSNYTCCESCFPQFGDKSYCPVCRKIIKQNNKAPLTKCLYCERSVHNDCDANGIQQHIDSNTTYKCPQCKTGATIKTPKPLIDEDEKKSSKRATSTLGKRKKKDDDDDVNIED</sequence>
<evidence type="ECO:0000256" key="6">
    <source>
        <dbReference type="ARBA" id="ARBA00023015"/>
    </source>
</evidence>
<feature type="coiled-coil region" evidence="11">
    <location>
        <begin position="181"/>
        <end position="215"/>
    </location>
</feature>
<feature type="compositionally biased region" description="Low complexity" evidence="12">
    <location>
        <begin position="327"/>
        <end position="344"/>
    </location>
</feature>
<keyword evidence="17" id="KW-1185">Reference proteome</keyword>
<comment type="subcellular location">
    <subcellularLocation>
        <location evidence="1">Nucleus</location>
    </subcellularLocation>
</comment>
<dbReference type="GO" id="GO:0008270">
    <property type="term" value="F:zinc ion binding"/>
    <property type="evidence" value="ECO:0007669"/>
    <property type="project" value="UniProtKB-KW"/>
</dbReference>
<proteinExistence type="predicted"/>
<evidence type="ECO:0000259" key="15">
    <source>
        <dbReference type="PROSITE" id="PS50118"/>
    </source>
</evidence>
<evidence type="ECO:0000256" key="9">
    <source>
        <dbReference type="PROSITE-ProRule" id="PRU00175"/>
    </source>
</evidence>
<dbReference type="PROSITE" id="PS50089">
    <property type="entry name" value="ZF_RING_2"/>
    <property type="match status" value="1"/>
</dbReference>
<dbReference type="PROSITE" id="PS50016">
    <property type="entry name" value="ZF_PHD_2"/>
    <property type="match status" value="2"/>
</dbReference>
<dbReference type="OrthoDB" id="20103at2759"/>
<dbReference type="SUPFAM" id="SSF47095">
    <property type="entry name" value="HMG-box"/>
    <property type="match status" value="1"/>
</dbReference>